<name>U5QNM2_GLOK1</name>
<proteinExistence type="predicted"/>
<dbReference type="Proteomes" id="UP000017396">
    <property type="component" value="Chromosome"/>
</dbReference>
<dbReference type="Pfam" id="PF13439">
    <property type="entry name" value="Glyco_transf_4"/>
    <property type="match status" value="1"/>
</dbReference>
<evidence type="ECO:0000313" key="3">
    <source>
        <dbReference type="Proteomes" id="UP000017396"/>
    </source>
</evidence>
<dbReference type="HOGENOM" id="CLU_693841_0_0_3"/>
<gene>
    <name evidence="2" type="ORF">GKIL_4227</name>
</gene>
<dbReference type="SUPFAM" id="SSF53756">
    <property type="entry name" value="UDP-Glycosyltransferase/glycogen phosphorylase"/>
    <property type="match status" value="1"/>
</dbReference>
<dbReference type="STRING" id="1183438.GKIL_4227"/>
<dbReference type="EMBL" id="CP003587">
    <property type="protein sequence ID" value="AGY60473.1"/>
    <property type="molecule type" value="Genomic_DNA"/>
</dbReference>
<dbReference type="PANTHER" id="PTHR45947">
    <property type="entry name" value="SULFOQUINOVOSYL TRANSFERASE SQD2"/>
    <property type="match status" value="1"/>
</dbReference>
<keyword evidence="3" id="KW-1185">Reference proteome</keyword>
<keyword evidence="2" id="KW-0808">Transferase</keyword>
<dbReference type="CDD" id="cd03801">
    <property type="entry name" value="GT4_PimA-like"/>
    <property type="match status" value="1"/>
</dbReference>
<organism evidence="2 3">
    <name type="scientific">Gloeobacter kilaueensis (strain ATCC BAA-2537 / CCAP 1431/1 / ULC 316 / JS1)</name>
    <dbReference type="NCBI Taxonomy" id="1183438"/>
    <lineage>
        <taxon>Bacteria</taxon>
        <taxon>Bacillati</taxon>
        <taxon>Cyanobacteriota</taxon>
        <taxon>Cyanophyceae</taxon>
        <taxon>Gloeobacterales</taxon>
        <taxon>Gloeobacteraceae</taxon>
        <taxon>Gloeobacter</taxon>
    </lineage>
</organism>
<dbReference type="GO" id="GO:0016757">
    <property type="term" value="F:glycosyltransferase activity"/>
    <property type="evidence" value="ECO:0007669"/>
    <property type="project" value="TreeGrafter"/>
</dbReference>
<sequence>MSIAHILFYDDIGFYGGHQAMTVRAATYLATKSNCKVSFVYNRANERLARELKGSKVRLYPSSFRSTTFVANLLSLWRVPLLQKQMRALKADLIVVAQGRIEQCMLGLLAARLSGERLISYLPLAHDMAQIKRGRSKIASALVDAVGQFFYRLPEHYIVPDGVTQKRLQLKGVRTGIAVVPNGIDTKALVRLDRYQARTQLGLAQDCYWVGLIGRILFAQKGQDFLVESVAAHRHRFDNIRFLLVGDGPDSGKLQQLIERNGLADLVYLRPWSDEPAKIYSALDLVVMPSFLEGLPLVMLEAMGHGLPVVASAIDAMAEILPEQWLFACGDGDEFVRTLLRTIEADNGAQIARNRARVLQQFDLAVFEENFYRAILAAVL</sequence>
<evidence type="ECO:0000313" key="2">
    <source>
        <dbReference type="EMBL" id="AGY60473.1"/>
    </source>
</evidence>
<dbReference type="AlphaFoldDB" id="U5QNM2"/>
<dbReference type="InterPro" id="IPR050194">
    <property type="entry name" value="Glycosyltransferase_grp1"/>
</dbReference>
<protein>
    <submittedName>
        <fullName evidence="2">Glycosyl transferase group 1</fullName>
    </submittedName>
</protein>
<dbReference type="InterPro" id="IPR028098">
    <property type="entry name" value="Glyco_trans_4-like_N"/>
</dbReference>
<dbReference type="Gene3D" id="3.40.50.2000">
    <property type="entry name" value="Glycogen Phosphorylase B"/>
    <property type="match status" value="2"/>
</dbReference>
<dbReference type="RefSeq" id="WP_023175826.1">
    <property type="nucleotide sequence ID" value="NC_022600.1"/>
</dbReference>
<evidence type="ECO:0000259" key="1">
    <source>
        <dbReference type="Pfam" id="PF13439"/>
    </source>
</evidence>
<dbReference type="PANTHER" id="PTHR45947:SF3">
    <property type="entry name" value="SULFOQUINOVOSYL TRANSFERASE SQD2"/>
    <property type="match status" value="1"/>
</dbReference>
<dbReference type="OrthoDB" id="9806653at2"/>
<dbReference type="Pfam" id="PF13692">
    <property type="entry name" value="Glyco_trans_1_4"/>
    <property type="match status" value="1"/>
</dbReference>
<dbReference type="eggNOG" id="COG0438">
    <property type="taxonomic scope" value="Bacteria"/>
</dbReference>
<accession>U5QNM2</accession>
<feature type="domain" description="Glycosyltransferase subfamily 4-like N-terminal" evidence="1">
    <location>
        <begin position="15"/>
        <end position="187"/>
    </location>
</feature>
<dbReference type="KEGG" id="glj:GKIL_4227"/>
<reference evidence="2 3" key="1">
    <citation type="journal article" date="2013" name="PLoS ONE">
        <title>Cultivation and Complete Genome Sequencing of Gloeobacter kilaueensis sp. nov., from a Lava Cave in Kilauea Caldera, Hawai'i.</title>
        <authorList>
            <person name="Saw J.H."/>
            <person name="Schatz M."/>
            <person name="Brown M.V."/>
            <person name="Kunkel D.D."/>
            <person name="Foster J.S."/>
            <person name="Shick H."/>
            <person name="Christensen S."/>
            <person name="Hou S."/>
            <person name="Wan X."/>
            <person name="Donachie S.P."/>
        </authorList>
    </citation>
    <scope>NUCLEOTIDE SEQUENCE [LARGE SCALE GENOMIC DNA]</scope>
    <source>
        <strain evidence="3">JS</strain>
    </source>
</reference>